<protein>
    <submittedName>
        <fullName evidence="5">OmpH family outer membrane protein</fullName>
    </submittedName>
</protein>
<organism evidence="5 6">
    <name type="scientific">Phaeodactylibacter luteus</name>
    <dbReference type="NCBI Taxonomy" id="1564516"/>
    <lineage>
        <taxon>Bacteria</taxon>
        <taxon>Pseudomonadati</taxon>
        <taxon>Bacteroidota</taxon>
        <taxon>Saprospiria</taxon>
        <taxon>Saprospirales</taxon>
        <taxon>Haliscomenobacteraceae</taxon>
        <taxon>Phaeodactylibacter</taxon>
    </lineage>
</organism>
<dbReference type="SMART" id="SM00935">
    <property type="entry name" value="OmpH"/>
    <property type="match status" value="1"/>
</dbReference>
<dbReference type="Proteomes" id="UP000321580">
    <property type="component" value="Unassembled WGS sequence"/>
</dbReference>
<keyword evidence="6" id="KW-1185">Reference proteome</keyword>
<dbReference type="PANTHER" id="PTHR35089:SF1">
    <property type="entry name" value="CHAPERONE PROTEIN SKP"/>
    <property type="match status" value="1"/>
</dbReference>
<name>A0A5C6RKP7_9BACT</name>
<comment type="caution">
    <text evidence="5">The sequence shown here is derived from an EMBL/GenBank/DDBJ whole genome shotgun (WGS) entry which is preliminary data.</text>
</comment>
<feature type="chain" id="PRO_5022724361" evidence="4">
    <location>
        <begin position="26"/>
        <end position="173"/>
    </location>
</feature>
<evidence type="ECO:0000256" key="2">
    <source>
        <dbReference type="ARBA" id="ARBA00022729"/>
    </source>
</evidence>
<dbReference type="OrthoDB" id="9788552at2"/>
<dbReference type="InterPro" id="IPR005632">
    <property type="entry name" value="Chaperone_Skp"/>
</dbReference>
<dbReference type="InterPro" id="IPR024930">
    <property type="entry name" value="Skp_dom_sf"/>
</dbReference>
<dbReference type="RefSeq" id="WP_147168084.1">
    <property type="nucleotide sequence ID" value="NZ_VOOR01000028.1"/>
</dbReference>
<accession>A0A5C6RKP7</accession>
<dbReference type="Pfam" id="PF03938">
    <property type="entry name" value="OmpH"/>
    <property type="match status" value="1"/>
</dbReference>
<reference evidence="5 6" key="1">
    <citation type="submission" date="2019-08" db="EMBL/GenBank/DDBJ databases">
        <title>Genome of Phaeodactylibacter luteus.</title>
        <authorList>
            <person name="Bowman J.P."/>
        </authorList>
    </citation>
    <scope>NUCLEOTIDE SEQUENCE [LARGE SCALE GENOMIC DNA]</scope>
    <source>
        <strain evidence="5 6">KCTC 42180</strain>
    </source>
</reference>
<gene>
    <name evidence="5" type="ORF">FRY97_13530</name>
</gene>
<keyword evidence="3" id="KW-0175">Coiled coil</keyword>
<proteinExistence type="inferred from homology"/>
<evidence type="ECO:0000256" key="3">
    <source>
        <dbReference type="SAM" id="Coils"/>
    </source>
</evidence>
<keyword evidence="2 4" id="KW-0732">Signal</keyword>
<dbReference type="Gene3D" id="3.30.910.20">
    <property type="entry name" value="Skp domain"/>
    <property type="match status" value="1"/>
</dbReference>
<feature type="coiled-coil region" evidence="3">
    <location>
        <begin position="40"/>
        <end position="107"/>
    </location>
</feature>
<evidence type="ECO:0000256" key="1">
    <source>
        <dbReference type="ARBA" id="ARBA00009091"/>
    </source>
</evidence>
<dbReference type="SUPFAM" id="SSF111384">
    <property type="entry name" value="OmpH-like"/>
    <property type="match status" value="1"/>
</dbReference>
<dbReference type="GO" id="GO:0005829">
    <property type="term" value="C:cytosol"/>
    <property type="evidence" value="ECO:0007669"/>
    <property type="project" value="TreeGrafter"/>
</dbReference>
<evidence type="ECO:0000313" key="6">
    <source>
        <dbReference type="Proteomes" id="UP000321580"/>
    </source>
</evidence>
<comment type="similarity">
    <text evidence="1">Belongs to the Skp family.</text>
</comment>
<dbReference type="EMBL" id="VOOR01000028">
    <property type="protein sequence ID" value="TXB62515.1"/>
    <property type="molecule type" value="Genomic_DNA"/>
</dbReference>
<dbReference type="GO" id="GO:0050821">
    <property type="term" value="P:protein stabilization"/>
    <property type="evidence" value="ECO:0007669"/>
    <property type="project" value="TreeGrafter"/>
</dbReference>
<dbReference type="AlphaFoldDB" id="A0A5C6RKP7"/>
<evidence type="ECO:0000313" key="5">
    <source>
        <dbReference type="EMBL" id="TXB62515.1"/>
    </source>
</evidence>
<sequence length="173" mass="20201">MTKATLHRTVAVLAVIALTAISSYAQRIAYVNVNTILESIDDYQAAQRDLDKTAQQWRQQIAQEYDKIKGMYNRYQAEQVLLSEDERARREEEIMNKEKEVREMQKEKFGPEGDLFKLRQELVRPIQERVYAAIEEYATERGYDFIFDQSGGTGMIFSNPSYDKTEDILKKLD</sequence>
<evidence type="ECO:0000256" key="4">
    <source>
        <dbReference type="SAM" id="SignalP"/>
    </source>
</evidence>
<feature type="signal peptide" evidence="4">
    <location>
        <begin position="1"/>
        <end position="25"/>
    </location>
</feature>
<dbReference type="GO" id="GO:0051082">
    <property type="term" value="F:unfolded protein binding"/>
    <property type="evidence" value="ECO:0007669"/>
    <property type="project" value="InterPro"/>
</dbReference>
<dbReference type="PANTHER" id="PTHR35089">
    <property type="entry name" value="CHAPERONE PROTEIN SKP"/>
    <property type="match status" value="1"/>
</dbReference>